<accession>A0ABY4F2D8</accession>
<dbReference type="EMBL" id="CP095049">
    <property type="protein sequence ID" value="UOQ50698.1"/>
    <property type="molecule type" value="Genomic_DNA"/>
</dbReference>
<evidence type="ECO:0000313" key="1">
    <source>
        <dbReference type="EMBL" id="UOQ50698.1"/>
    </source>
</evidence>
<reference evidence="1 2" key="1">
    <citation type="submission" date="2022-04" db="EMBL/GenBank/DDBJ databases">
        <title>Hymenobacter sp. isolated from the air.</title>
        <authorList>
            <person name="Won M."/>
            <person name="Lee C.-M."/>
            <person name="Woen H.-Y."/>
            <person name="Kwon S.-W."/>
        </authorList>
    </citation>
    <scope>NUCLEOTIDE SEQUENCE [LARGE SCALE GENOMIC DNA]</scope>
    <source>
        <strain evidence="2">5116 S-27</strain>
    </source>
</reference>
<evidence type="ECO:0000313" key="2">
    <source>
        <dbReference type="Proteomes" id="UP000831785"/>
    </source>
</evidence>
<gene>
    <name evidence="1" type="ORF">MUN80_13105</name>
</gene>
<sequence length="51" mass="5907">MAVEPRHVWKDRLKGTSLGVWTKAYNTSTGETEGTRGPEYPEFKGYYSNFY</sequence>
<keyword evidence="2" id="KW-1185">Reference proteome</keyword>
<dbReference type="RefSeq" id="WP_244713450.1">
    <property type="nucleotide sequence ID" value="NZ_CP095049.1"/>
</dbReference>
<name>A0ABY4F2D8_9BACT</name>
<proteinExistence type="predicted"/>
<dbReference type="Proteomes" id="UP000831785">
    <property type="component" value="Chromosome"/>
</dbReference>
<protein>
    <submittedName>
        <fullName evidence="1">Uncharacterized protein</fullName>
    </submittedName>
</protein>
<organism evidence="1 2">
    <name type="scientific">Hymenobacter cellulosivorans</name>
    <dbReference type="NCBI Taxonomy" id="2932249"/>
    <lineage>
        <taxon>Bacteria</taxon>
        <taxon>Pseudomonadati</taxon>
        <taxon>Bacteroidota</taxon>
        <taxon>Cytophagia</taxon>
        <taxon>Cytophagales</taxon>
        <taxon>Hymenobacteraceae</taxon>
        <taxon>Hymenobacter</taxon>
    </lineage>
</organism>